<organism evidence="1 2">
    <name type="scientific">Hyaloperonospora arabidopsidis (strain Emoy2)</name>
    <name type="common">Downy mildew agent</name>
    <name type="synonym">Peronospora arabidopsidis</name>
    <dbReference type="NCBI Taxonomy" id="559515"/>
    <lineage>
        <taxon>Eukaryota</taxon>
        <taxon>Sar</taxon>
        <taxon>Stramenopiles</taxon>
        <taxon>Oomycota</taxon>
        <taxon>Peronosporomycetes</taxon>
        <taxon>Peronosporales</taxon>
        <taxon>Peronosporaceae</taxon>
        <taxon>Hyaloperonospora</taxon>
    </lineage>
</organism>
<proteinExistence type="predicted"/>
<dbReference type="VEuPathDB" id="FungiDB:HpaG810466"/>
<sequence length="49" mass="6008">MQKIDYHESILPGWLLFINSKRLYQTISCTWRSQEVMKTYTRHSIWSKC</sequence>
<name>M4BVC4_HYAAE</name>
<protein>
    <submittedName>
        <fullName evidence="1">Uncharacterized protein</fullName>
    </submittedName>
</protein>
<dbReference type="EMBL" id="JH597976">
    <property type="status" value="NOT_ANNOTATED_CDS"/>
    <property type="molecule type" value="Genomic_DNA"/>
</dbReference>
<dbReference type="EnsemblProtists" id="HpaT810466">
    <property type="protein sequence ID" value="HpaP810466"/>
    <property type="gene ID" value="HpaG810466"/>
</dbReference>
<evidence type="ECO:0000313" key="2">
    <source>
        <dbReference type="Proteomes" id="UP000011713"/>
    </source>
</evidence>
<dbReference type="Proteomes" id="UP000011713">
    <property type="component" value="Unassembled WGS sequence"/>
</dbReference>
<dbReference type="InParanoid" id="M4BVC4"/>
<keyword evidence="2" id="KW-1185">Reference proteome</keyword>
<reference evidence="2" key="1">
    <citation type="journal article" date="2010" name="Science">
        <title>Signatures of adaptation to obligate biotrophy in the Hyaloperonospora arabidopsidis genome.</title>
        <authorList>
            <person name="Baxter L."/>
            <person name="Tripathy S."/>
            <person name="Ishaque N."/>
            <person name="Boot N."/>
            <person name="Cabral A."/>
            <person name="Kemen E."/>
            <person name="Thines M."/>
            <person name="Ah-Fong A."/>
            <person name="Anderson R."/>
            <person name="Badejoko W."/>
            <person name="Bittner-Eddy P."/>
            <person name="Boore J.L."/>
            <person name="Chibucos M.C."/>
            <person name="Coates M."/>
            <person name="Dehal P."/>
            <person name="Delehaunty K."/>
            <person name="Dong S."/>
            <person name="Downton P."/>
            <person name="Dumas B."/>
            <person name="Fabro G."/>
            <person name="Fronick C."/>
            <person name="Fuerstenberg S.I."/>
            <person name="Fulton L."/>
            <person name="Gaulin E."/>
            <person name="Govers F."/>
            <person name="Hughes L."/>
            <person name="Humphray S."/>
            <person name="Jiang R.H."/>
            <person name="Judelson H."/>
            <person name="Kamoun S."/>
            <person name="Kyung K."/>
            <person name="Meijer H."/>
            <person name="Minx P."/>
            <person name="Morris P."/>
            <person name="Nelson J."/>
            <person name="Phuntumart V."/>
            <person name="Qutob D."/>
            <person name="Rehmany A."/>
            <person name="Rougon-Cardoso A."/>
            <person name="Ryden P."/>
            <person name="Torto-Alalibo T."/>
            <person name="Studholme D."/>
            <person name="Wang Y."/>
            <person name="Win J."/>
            <person name="Wood J."/>
            <person name="Clifton S.W."/>
            <person name="Rogers J."/>
            <person name="Van den Ackerveken G."/>
            <person name="Jones J.D."/>
            <person name="McDowell J.M."/>
            <person name="Beynon J."/>
            <person name="Tyler B.M."/>
        </authorList>
    </citation>
    <scope>NUCLEOTIDE SEQUENCE [LARGE SCALE GENOMIC DNA]</scope>
    <source>
        <strain evidence="2">Emoy2</strain>
    </source>
</reference>
<reference evidence="1" key="2">
    <citation type="submission" date="2015-06" db="UniProtKB">
        <authorList>
            <consortium name="EnsemblProtists"/>
        </authorList>
    </citation>
    <scope>IDENTIFICATION</scope>
    <source>
        <strain evidence="1">Emoy2</strain>
    </source>
</reference>
<evidence type="ECO:0000313" key="1">
    <source>
        <dbReference type="EnsemblProtists" id="HpaP810466"/>
    </source>
</evidence>
<accession>M4BVC4</accession>
<dbReference type="AlphaFoldDB" id="M4BVC4"/>
<dbReference type="HOGENOM" id="CLU_3145664_0_0_1"/>